<dbReference type="GO" id="GO:0008703">
    <property type="term" value="F:5-amino-6-(5-phosphoribosylamino)uracil reductase activity"/>
    <property type="evidence" value="ECO:0007669"/>
    <property type="project" value="InterPro"/>
</dbReference>
<evidence type="ECO:0000256" key="2">
    <source>
        <dbReference type="ARBA" id="ARBA00004910"/>
    </source>
</evidence>
<dbReference type="InterPro" id="IPR011549">
    <property type="entry name" value="RibD_C"/>
</dbReference>
<dbReference type="NCBIfam" id="TIGR00326">
    <property type="entry name" value="eubact_ribD"/>
    <property type="match status" value="1"/>
</dbReference>
<gene>
    <name evidence="10" type="ORF">FOZ60_016834</name>
</gene>
<proteinExistence type="predicted"/>
<dbReference type="PROSITE" id="PS51747">
    <property type="entry name" value="CYT_DCMP_DEAMINASES_2"/>
    <property type="match status" value="1"/>
</dbReference>
<comment type="caution">
    <text evidence="10">The sequence shown here is derived from an EMBL/GenBank/DDBJ whole genome shotgun (WGS) entry which is preliminary data.</text>
</comment>
<keyword evidence="8" id="KW-0511">Multifunctional enzyme</keyword>
<dbReference type="GO" id="GO:0009231">
    <property type="term" value="P:riboflavin biosynthetic process"/>
    <property type="evidence" value="ECO:0007669"/>
    <property type="project" value="UniProtKB-UniPathway"/>
</dbReference>
<evidence type="ECO:0000256" key="1">
    <source>
        <dbReference type="ARBA" id="ARBA00004882"/>
    </source>
</evidence>
<name>A0A7J6N3Z3_PEROL</name>
<dbReference type="PROSITE" id="PS00903">
    <property type="entry name" value="CYT_DCMP_DEAMINASES_1"/>
    <property type="match status" value="1"/>
</dbReference>
<dbReference type="GO" id="GO:0050661">
    <property type="term" value="F:NADP binding"/>
    <property type="evidence" value="ECO:0007669"/>
    <property type="project" value="InterPro"/>
</dbReference>
<keyword evidence="6" id="KW-0521">NADP</keyword>
<dbReference type="UniPathway" id="UPA00275">
    <property type="reaction ID" value="UER00401"/>
</dbReference>
<dbReference type="InterPro" id="IPR004794">
    <property type="entry name" value="Eubact_RibD"/>
</dbReference>
<dbReference type="Pfam" id="PF00383">
    <property type="entry name" value="dCMP_cyt_deam_1"/>
    <property type="match status" value="1"/>
</dbReference>
<evidence type="ECO:0000313" key="10">
    <source>
        <dbReference type="EMBL" id="KAF4678374.1"/>
    </source>
</evidence>
<dbReference type="PANTHER" id="PTHR38011:SF7">
    <property type="entry name" value="2,5-DIAMINO-6-RIBOSYLAMINO-4(3H)-PYRIMIDINONE 5'-PHOSPHATE REDUCTASE"/>
    <property type="match status" value="1"/>
</dbReference>
<dbReference type="EMBL" id="JABANP010000913">
    <property type="protein sequence ID" value="KAF4678374.1"/>
    <property type="molecule type" value="Genomic_DNA"/>
</dbReference>
<dbReference type="SUPFAM" id="SSF53927">
    <property type="entry name" value="Cytidine deaminase-like"/>
    <property type="match status" value="1"/>
</dbReference>
<protein>
    <recommendedName>
        <fullName evidence="9">CMP/dCMP-type deaminase domain-containing protein</fullName>
    </recommendedName>
</protein>
<keyword evidence="4" id="KW-0479">Metal-binding</keyword>
<keyword evidence="5" id="KW-0862">Zinc</keyword>
<dbReference type="InterPro" id="IPR016193">
    <property type="entry name" value="Cytidine_deaminase-like"/>
</dbReference>
<dbReference type="GO" id="GO:0008835">
    <property type="term" value="F:diaminohydroxyphosphoribosylaminopyrimidine deaminase activity"/>
    <property type="evidence" value="ECO:0007669"/>
    <property type="project" value="InterPro"/>
</dbReference>
<comment type="pathway">
    <text evidence="2">Cofactor biosynthesis; riboflavin biosynthesis; 5-amino-6-(D-ribitylamino)uracil from GTP: step 3/4.</text>
</comment>
<comment type="pathway">
    <text evidence="1">Cofactor biosynthesis; riboflavin biosynthesis; 5-amino-6-(D-ribitylamino)uracil from GTP: step 2/4.</text>
</comment>
<dbReference type="Gene3D" id="3.40.140.10">
    <property type="entry name" value="Cytidine Deaminase, domain 2"/>
    <property type="match status" value="1"/>
</dbReference>
<dbReference type="NCBIfam" id="TIGR00227">
    <property type="entry name" value="ribD_Cterm"/>
    <property type="match status" value="1"/>
</dbReference>
<dbReference type="CDD" id="cd01284">
    <property type="entry name" value="Riboflavin_deaminase-reductase"/>
    <property type="match status" value="1"/>
</dbReference>
<evidence type="ECO:0000313" key="11">
    <source>
        <dbReference type="Proteomes" id="UP000541610"/>
    </source>
</evidence>
<evidence type="ECO:0000256" key="3">
    <source>
        <dbReference type="ARBA" id="ARBA00022619"/>
    </source>
</evidence>
<dbReference type="InterPro" id="IPR050765">
    <property type="entry name" value="Riboflavin_Biosynth_HTPR"/>
</dbReference>
<reference evidence="10 11" key="1">
    <citation type="submission" date="2020-04" db="EMBL/GenBank/DDBJ databases">
        <title>Perkinsus olseni comparative genomics.</title>
        <authorList>
            <person name="Bogema D.R."/>
        </authorList>
    </citation>
    <scope>NUCLEOTIDE SEQUENCE [LARGE SCALE GENOMIC DNA]</scope>
    <source>
        <strain evidence="10">00978-12</strain>
    </source>
</reference>
<dbReference type="InterPro" id="IPR002125">
    <property type="entry name" value="CMP_dCMP_dom"/>
</dbReference>
<dbReference type="Gene3D" id="3.40.430.10">
    <property type="entry name" value="Dihydrofolate Reductase, subunit A"/>
    <property type="match status" value="1"/>
</dbReference>
<evidence type="ECO:0000256" key="8">
    <source>
        <dbReference type="ARBA" id="ARBA00023268"/>
    </source>
</evidence>
<dbReference type="GO" id="GO:0008270">
    <property type="term" value="F:zinc ion binding"/>
    <property type="evidence" value="ECO:0007669"/>
    <property type="project" value="InterPro"/>
</dbReference>
<evidence type="ECO:0000256" key="7">
    <source>
        <dbReference type="ARBA" id="ARBA00023002"/>
    </source>
</evidence>
<organism evidence="10 11">
    <name type="scientific">Perkinsus olseni</name>
    <name type="common">Perkinsus atlanticus</name>
    <dbReference type="NCBI Taxonomy" id="32597"/>
    <lineage>
        <taxon>Eukaryota</taxon>
        <taxon>Sar</taxon>
        <taxon>Alveolata</taxon>
        <taxon>Perkinsozoa</taxon>
        <taxon>Perkinsea</taxon>
        <taxon>Perkinsida</taxon>
        <taxon>Perkinsidae</taxon>
        <taxon>Perkinsus</taxon>
    </lineage>
</organism>
<evidence type="ECO:0000256" key="5">
    <source>
        <dbReference type="ARBA" id="ARBA00022833"/>
    </source>
</evidence>
<dbReference type="InterPro" id="IPR024072">
    <property type="entry name" value="DHFR-like_dom_sf"/>
</dbReference>
<keyword evidence="3" id="KW-0686">Riboflavin biosynthesis</keyword>
<sequence>MNGRKEIGFTMSEHADAETDDETFMRMALAEAEMGRMTTPPNPWVGCVLVQKGKVVGKGHHVRKGGPHAEINALRDMEQRGESIEGSALTAYVTLEPCSHYGSTPPCCEKLIEVGVGRVVVGMEDPDPKVSGRGLRRLRQEGVDVKTGCLAEKIRESLRAYLKHRTSGLPLVVGKVAASLNGMVCCEDGSSQWITGSEARENSHRTLRALSQAILVGVGTVLADDCSLTVRGVEGAEKQPLRVVLDPRGRIMRTAKILRTEEAPTLIVVGPGADKTGLEGVEVLEVEVDENGGLDLTAVLKDLAGRGIFQVLVEGGAKTLTNFIENQLVDELVVYYGPVLLGQGGSPFYLSPSPSTISEAQPWRLHCVQRIADDLRCEYRKMEC</sequence>
<feature type="domain" description="CMP/dCMP-type deaminase" evidence="9">
    <location>
        <begin position="19"/>
        <end position="146"/>
    </location>
</feature>
<accession>A0A7J6N3Z3</accession>
<dbReference type="AlphaFoldDB" id="A0A7J6N3Z3"/>
<keyword evidence="7" id="KW-0560">Oxidoreductase</keyword>
<dbReference type="SUPFAM" id="SSF53597">
    <property type="entry name" value="Dihydrofolate reductase-like"/>
    <property type="match status" value="1"/>
</dbReference>
<dbReference type="Pfam" id="PF01872">
    <property type="entry name" value="RibD_C"/>
    <property type="match status" value="1"/>
</dbReference>
<evidence type="ECO:0000256" key="6">
    <source>
        <dbReference type="ARBA" id="ARBA00022857"/>
    </source>
</evidence>
<dbReference type="PIRSF" id="PIRSF006769">
    <property type="entry name" value="RibD"/>
    <property type="match status" value="1"/>
</dbReference>
<dbReference type="Proteomes" id="UP000541610">
    <property type="component" value="Unassembled WGS sequence"/>
</dbReference>
<dbReference type="PANTHER" id="PTHR38011">
    <property type="entry name" value="DIHYDROFOLATE REDUCTASE FAMILY PROTEIN (AFU_ORTHOLOGUE AFUA_8G06820)"/>
    <property type="match status" value="1"/>
</dbReference>
<evidence type="ECO:0000256" key="4">
    <source>
        <dbReference type="ARBA" id="ARBA00022723"/>
    </source>
</evidence>
<dbReference type="OrthoDB" id="448305at2759"/>
<evidence type="ECO:0000259" key="9">
    <source>
        <dbReference type="PROSITE" id="PS51747"/>
    </source>
</evidence>
<dbReference type="InterPro" id="IPR002734">
    <property type="entry name" value="RibDG_C"/>
</dbReference>
<dbReference type="InterPro" id="IPR016192">
    <property type="entry name" value="APOBEC/CMP_deaminase_Zn-bd"/>
</dbReference>